<evidence type="ECO:0000313" key="1">
    <source>
        <dbReference type="EMBL" id="KAF0250928.1"/>
    </source>
</evidence>
<organism evidence="1 2">
    <name type="scientific">Pseudomonas putida</name>
    <name type="common">Arthrobacter siderocapsulatus</name>
    <dbReference type="NCBI Taxonomy" id="303"/>
    <lineage>
        <taxon>Bacteria</taxon>
        <taxon>Pseudomonadati</taxon>
        <taxon>Pseudomonadota</taxon>
        <taxon>Gammaproteobacteria</taxon>
        <taxon>Pseudomonadales</taxon>
        <taxon>Pseudomonadaceae</taxon>
        <taxon>Pseudomonas</taxon>
    </lineage>
</organism>
<reference evidence="1 2" key="1">
    <citation type="submission" date="2019-12" db="EMBL/GenBank/DDBJ databases">
        <authorList>
            <person name="Woiski C."/>
        </authorList>
    </citation>
    <scope>NUCLEOTIDE SEQUENCE [LARGE SCALE GENOMIC DNA]</scope>
    <source>
        <strain evidence="1 2">BOE100</strain>
    </source>
</reference>
<protein>
    <submittedName>
        <fullName evidence="1">Uncharacterized protein</fullName>
    </submittedName>
</protein>
<name>A0A7V8E9W8_PSEPU</name>
<sequence length="131" mass="14715">MLDTELHQLVAPFIDAPVECDGFTRLAHTALAKAGISHTCMLGRVVSADGQRRTPIHYWIELEDGQVIDYRARTWLGDCERVPHGIFKPASFKSWVYQGEPIDLPVLHPVMANILMQAIPWPARSEVQIGQ</sequence>
<gene>
    <name evidence="1" type="ORF">GN299_31355</name>
</gene>
<dbReference type="AlphaFoldDB" id="A0A7V8E9W8"/>
<evidence type="ECO:0000313" key="2">
    <source>
        <dbReference type="Proteomes" id="UP000442695"/>
    </source>
</evidence>
<dbReference type="RefSeq" id="WP_156859969.1">
    <property type="nucleotide sequence ID" value="NZ_WOWR01000078.1"/>
</dbReference>
<accession>A0A7V8E9W8</accession>
<dbReference type="Proteomes" id="UP000442695">
    <property type="component" value="Unassembled WGS sequence"/>
</dbReference>
<dbReference type="EMBL" id="WOWR01000078">
    <property type="protein sequence ID" value="KAF0250928.1"/>
    <property type="molecule type" value="Genomic_DNA"/>
</dbReference>
<comment type="caution">
    <text evidence="1">The sequence shown here is derived from an EMBL/GenBank/DDBJ whole genome shotgun (WGS) entry which is preliminary data.</text>
</comment>
<proteinExistence type="predicted"/>